<evidence type="ECO:0000313" key="3">
    <source>
        <dbReference type="Proteomes" id="UP000008909"/>
    </source>
</evidence>
<dbReference type="InterPro" id="IPR012337">
    <property type="entry name" value="RNaseH-like_sf"/>
</dbReference>
<dbReference type="SUPFAM" id="SSF53098">
    <property type="entry name" value="Ribonuclease H-like"/>
    <property type="match status" value="1"/>
</dbReference>
<gene>
    <name evidence="2" type="ORF">CLF_105991</name>
</gene>
<dbReference type="PROSITE" id="PS50994">
    <property type="entry name" value="INTEGRASE"/>
    <property type="match status" value="1"/>
</dbReference>
<organism evidence="2 3">
    <name type="scientific">Clonorchis sinensis</name>
    <name type="common">Chinese liver fluke</name>
    <dbReference type="NCBI Taxonomy" id="79923"/>
    <lineage>
        <taxon>Eukaryota</taxon>
        <taxon>Metazoa</taxon>
        <taxon>Spiralia</taxon>
        <taxon>Lophotrochozoa</taxon>
        <taxon>Platyhelminthes</taxon>
        <taxon>Trematoda</taxon>
        <taxon>Digenea</taxon>
        <taxon>Opisthorchiida</taxon>
        <taxon>Opisthorchiata</taxon>
        <taxon>Opisthorchiidae</taxon>
        <taxon>Clonorchis</taxon>
    </lineage>
</organism>
<keyword evidence="3" id="KW-1185">Reference proteome</keyword>
<dbReference type="InterPro" id="IPR036397">
    <property type="entry name" value="RNaseH_sf"/>
</dbReference>
<name>G7YEH9_CLOSI</name>
<reference key="2">
    <citation type="submission" date="2011-10" db="EMBL/GenBank/DDBJ databases">
        <title>The genome and transcriptome sequence of Clonorchis sinensis provide insights into the carcinogenic liver fluke.</title>
        <authorList>
            <person name="Wang X."/>
            <person name="Huang Y."/>
            <person name="Chen W."/>
            <person name="Liu H."/>
            <person name="Guo L."/>
            <person name="Chen Y."/>
            <person name="Luo F."/>
            <person name="Zhou W."/>
            <person name="Sun J."/>
            <person name="Mao Q."/>
            <person name="Liang P."/>
            <person name="Zhou C."/>
            <person name="Tian Y."/>
            <person name="Men J."/>
            <person name="Lv X."/>
            <person name="Huang L."/>
            <person name="Zhou J."/>
            <person name="Hu Y."/>
            <person name="Li R."/>
            <person name="Zhang F."/>
            <person name="Lei H."/>
            <person name="Li X."/>
            <person name="Hu X."/>
            <person name="Liang C."/>
            <person name="Xu J."/>
            <person name="Wu Z."/>
            <person name="Yu X."/>
        </authorList>
    </citation>
    <scope>NUCLEOTIDE SEQUENCE</scope>
    <source>
        <strain>Henan</strain>
    </source>
</reference>
<evidence type="ECO:0000313" key="2">
    <source>
        <dbReference type="EMBL" id="GAA51362.1"/>
    </source>
</evidence>
<evidence type="ECO:0000259" key="1">
    <source>
        <dbReference type="PROSITE" id="PS50994"/>
    </source>
</evidence>
<dbReference type="Proteomes" id="UP000008909">
    <property type="component" value="Unassembled WGS sequence"/>
</dbReference>
<dbReference type="PANTHER" id="PTHR37984:SF5">
    <property type="entry name" value="PROTEIN NYNRIN-LIKE"/>
    <property type="match status" value="1"/>
</dbReference>
<dbReference type="GO" id="GO:0015074">
    <property type="term" value="P:DNA integration"/>
    <property type="evidence" value="ECO:0007669"/>
    <property type="project" value="InterPro"/>
</dbReference>
<feature type="domain" description="Integrase catalytic" evidence="1">
    <location>
        <begin position="86"/>
        <end position="246"/>
    </location>
</feature>
<dbReference type="InterPro" id="IPR050951">
    <property type="entry name" value="Retrovirus_Pol_polyprotein"/>
</dbReference>
<dbReference type="Pfam" id="PF00665">
    <property type="entry name" value="rve"/>
    <property type="match status" value="1"/>
</dbReference>
<protein>
    <submittedName>
        <fullName evidence="2">Pro-Pol polyprotein</fullName>
    </submittedName>
</protein>
<dbReference type="PANTHER" id="PTHR37984">
    <property type="entry name" value="PROTEIN CBG26694"/>
    <property type="match status" value="1"/>
</dbReference>
<proteinExistence type="predicted"/>
<accession>G7YEH9</accession>
<dbReference type="Gene3D" id="3.30.420.10">
    <property type="entry name" value="Ribonuclease H-like superfamily/Ribonuclease H"/>
    <property type="match status" value="1"/>
</dbReference>
<reference evidence="2" key="1">
    <citation type="journal article" date="2011" name="Genome Biol.">
        <title>The draft genome of the carcinogenic human liver fluke Clonorchis sinensis.</title>
        <authorList>
            <person name="Wang X."/>
            <person name="Chen W."/>
            <person name="Huang Y."/>
            <person name="Sun J."/>
            <person name="Men J."/>
            <person name="Liu H."/>
            <person name="Luo F."/>
            <person name="Guo L."/>
            <person name="Lv X."/>
            <person name="Deng C."/>
            <person name="Zhou C."/>
            <person name="Fan Y."/>
            <person name="Li X."/>
            <person name="Huang L."/>
            <person name="Hu Y."/>
            <person name="Liang C."/>
            <person name="Hu X."/>
            <person name="Xu J."/>
            <person name="Yu X."/>
        </authorList>
    </citation>
    <scope>NUCLEOTIDE SEQUENCE [LARGE SCALE GENOMIC DNA]</scope>
    <source>
        <strain evidence="2">Henan</strain>
    </source>
</reference>
<sequence length="250" mass="28456">MSSTLQVIEIKPLTHFRGLFTYLRCHTWISNTITRYVDPASRGCFILFAQKFAVLIENVKAVANQCSVCSKLKPRFLNHPFGSFIKAAQPFESVSIDFKGPLPPTSHNKYLLTVIGEYSRYPFAFTCTHVSSSTVIKCLNQLFSVFGMPSHVHSDRGGTFMSGEVQMFPHDRVVATSRTTQYNPRGNGQVERLRDTLWKSITLALKTQQRDVTEWECVFLDALHSVRSLLCTATNTTPHERFLNFHRRST</sequence>
<dbReference type="InterPro" id="IPR001584">
    <property type="entry name" value="Integrase_cat-core"/>
</dbReference>
<dbReference type="EMBL" id="DF143143">
    <property type="protein sequence ID" value="GAA51362.1"/>
    <property type="molecule type" value="Genomic_DNA"/>
</dbReference>
<dbReference type="GO" id="GO:0003676">
    <property type="term" value="F:nucleic acid binding"/>
    <property type="evidence" value="ECO:0007669"/>
    <property type="project" value="InterPro"/>
</dbReference>
<dbReference type="AlphaFoldDB" id="G7YEH9"/>